<dbReference type="Proteomes" id="UP000010290">
    <property type="component" value="Chromosome"/>
</dbReference>
<dbReference type="AlphaFoldDB" id="K8W701"/>
<reference evidence="1 2" key="1">
    <citation type="journal article" date="2012" name="BMC Genomics">
        <title>Comparative genomics of bacteria in the genus Providencia isolated from wild Drosophila melanogaster.</title>
        <authorList>
            <person name="Galac M.R."/>
            <person name="Lazzaro B.P."/>
        </authorList>
    </citation>
    <scope>NUCLEOTIDE SEQUENCE [LARGE SCALE GENOMIC DNA]</scope>
    <source>
        <strain evidence="1 2">DSM 19967</strain>
    </source>
</reference>
<dbReference type="RefSeq" id="WP_008915912.1">
    <property type="nucleotide sequence ID" value="NZ_CM001773.1"/>
</dbReference>
<dbReference type="HOGENOM" id="CLU_196093_0_0_6"/>
<organism evidence="1 2">
    <name type="scientific">Providencia sneebia DSM 19967</name>
    <dbReference type="NCBI Taxonomy" id="1141660"/>
    <lineage>
        <taxon>Bacteria</taxon>
        <taxon>Pseudomonadati</taxon>
        <taxon>Pseudomonadota</taxon>
        <taxon>Gammaproteobacteria</taxon>
        <taxon>Enterobacterales</taxon>
        <taxon>Morganellaceae</taxon>
        <taxon>Providencia</taxon>
    </lineage>
</organism>
<name>K8W701_9GAMM</name>
<evidence type="ECO:0000313" key="2">
    <source>
        <dbReference type="Proteomes" id="UP000010290"/>
    </source>
</evidence>
<comment type="caution">
    <text evidence="1">The sequence shown here is derived from an EMBL/GenBank/DDBJ whole genome shotgun (WGS) entry which is preliminary data.</text>
</comment>
<dbReference type="Pfam" id="PF05638">
    <property type="entry name" value="T6SS_HCP"/>
    <property type="match status" value="1"/>
</dbReference>
<protein>
    <submittedName>
        <fullName evidence="1">Hcp1 family type VI secretion system effector</fullName>
    </submittedName>
</protein>
<dbReference type="EMBL" id="AKKN01000009">
    <property type="protein sequence ID" value="EKT56368.1"/>
    <property type="molecule type" value="Genomic_DNA"/>
</dbReference>
<sequence length="63" mass="7403">MEPYYKVKLTKAGIVNLTCFYPNSCTHNDYQPQESVSFKYESITWEHLAAGTSAYSIWEERIY</sequence>
<dbReference type="Gene3D" id="2.30.110.20">
    <property type="entry name" value="Hcp1-like"/>
    <property type="match status" value="1"/>
</dbReference>
<dbReference type="InterPro" id="IPR036624">
    <property type="entry name" value="Hcp1-lik_sf"/>
</dbReference>
<dbReference type="SUPFAM" id="SSF141452">
    <property type="entry name" value="Hcp1-like"/>
    <property type="match status" value="1"/>
</dbReference>
<proteinExistence type="predicted"/>
<keyword evidence="2" id="KW-1185">Reference proteome</keyword>
<dbReference type="OrthoDB" id="5674026at2"/>
<dbReference type="PATRIC" id="fig|1141660.3.peg.2102"/>
<accession>K8W701</accession>
<dbReference type="InterPro" id="IPR008514">
    <property type="entry name" value="T6SS_Hcp"/>
</dbReference>
<evidence type="ECO:0000313" key="1">
    <source>
        <dbReference type="EMBL" id="EKT56368.1"/>
    </source>
</evidence>
<gene>
    <name evidence="1" type="ORF">OO7_10532</name>
</gene>
<dbReference type="NCBIfam" id="TIGR03344">
    <property type="entry name" value="VI_effect_Hcp1"/>
    <property type="match status" value="1"/>
</dbReference>